<feature type="transmembrane region" description="Helical" evidence="2">
    <location>
        <begin position="97"/>
        <end position="119"/>
    </location>
</feature>
<name>A0A7J5D3P1_9ACTN</name>
<comment type="caution">
    <text evidence="3">The sequence shown here is derived from an EMBL/GenBank/DDBJ whole genome shotgun (WGS) entry which is preliminary data.</text>
</comment>
<organism evidence="3 4">
    <name type="scientific">Streptomyces triticiradicis</name>
    <dbReference type="NCBI Taxonomy" id="2651189"/>
    <lineage>
        <taxon>Bacteria</taxon>
        <taxon>Bacillati</taxon>
        <taxon>Actinomycetota</taxon>
        <taxon>Actinomycetes</taxon>
        <taxon>Kitasatosporales</taxon>
        <taxon>Streptomycetaceae</taxon>
        <taxon>Streptomyces</taxon>
    </lineage>
</organism>
<evidence type="ECO:0000313" key="3">
    <source>
        <dbReference type="EMBL" id="KAB1978619.1"/>
    </source>
</evidence>
<dbReference type="Proteomes" id="UP000442990">
    <property type="component" value="Unassembled WGS sequence"/>
</dbReference>
<keyword evidence="4" id="KW-1185">Reference proteome</keyword>
<feature type="transmembrane region" description="Helical" evidence="2">
    <location>
        <begin position="139"/>
        <end position="155"/>
    </location>
</feature>
<evidence type="ECO:0000256" key="1">
    <source>
        <dbReference type="SAM" id="MobiDB-lite"/>
    </source>
</evidence>
<proteinExistence type="predicted"/>
<reference evidence="3 4" key="1">
    <citation type="submission" date="2019-09" db="EMBL/GenBank/DDBJ databases">
        <title>Isolation and identification of active actinomycetes.</title>
        <authorList>
            <person name="Yu Z."/>
            <person name="Han C."/>
            <person name="Yu B."/>
        </authorList>
    </citation>
    <scope>NUCLEOTIDE SEQUENCE [LARGE SCALE GENOMIC DNA]</scope>
    <source>
        <strain evidence="3 4">NEAU-H2</strain>
    </source>
</reference>
<feature type="region of interest" description="Disordered" evidence="1">
    <location>
        <begin position="354"/>
        <end position="394"/>
    </location>
</feature>
<dbReference type="EMBL" id="WBKG01000050">
    <property type="protein sequence ID" value="KAB1978619.1"/>
    <property type="molecule type" value="Genomic_DNA"/>
</dbReference>
<dbReference type="RefSeq" id="WP_151474127.1">
    <property type="nucleotide sequence ID" value="NZ_WBKG01000050.1"/>
</dbReference>
<keyword evidence="2" id="KW-0472">Membrane</keyword>
<evidence type="ECO:0000256" key="2">
    <source>
        <dbReference type="SAM" id="Phobius"/>
    </source>
</evidence>
<sequence>MTLLNWIQFTAACVVAALVSFLLTKFANLVLVLSYPEMSKRIATSFSALTRKEYVREHIIPDLRLSCRTFGVRFSIPGKKLNDMALEGYKASRGIPLFGGVSAFLLPIVAFVISTSLAAPFVREAYESEFHKLSDRNPFYVAIALYVFAVMWWPLELRRVRGVMSEAGDQRAFYECCRSVAMCLYVLEGSSQLLWVDRSVHASGRMLIRFGESEIRKGGITRQKELFEHAVRVKAALDECAGKALKEGNVALPELVAMLMKILERLSEGRLLCLLDESELPVYSPPSVAELEEETRKNDGRIVLWGATAAAVAAVAMISLGVPAGAVVPAALIFLMGPATLWGSKKIGNPRELLDAMRQGVSQPQDPQPSPGSASMSTLPSPGANAPSARTPGP</sequence>
<feature type="compositionally biased region" description="Low complexity" evidence="1">
    <location>
        <begin position="359"/>
        <end position="375"/>
    </location>
</feature>
<keyword evidence="2" id="KW-0812">Transmembrane</keyword>
<evidence type="ECO:0000313" key="4">
    <source>
        <dbReference type="Proteomes" id="UP000442990"/>
    </source>
</evidence>
<feature type="transmembrane region" description="Helical" evidence="2">
    <location>
        <begin position="302"/>
        <end position="320"/>
    </location>
</feature>
<dbReference type="AlphaFoldDB" id="A0A7J5D3P1"/>
<feature type="transmembrane region" description="Helical" evidence="2">
    <location>
        <begin position="6"/>
        <end position="33"/>
    </location>
</feature>
<protein>
    <submittedName>
        <fullName evidence="3">Uncharacterized protein</fullName>
    </submittedName>
</protein>
<accession>A0A7J5D3P1</accession>
<keyword evidence="2" id="KW-1133">Transmembrane helix</keyword>
<gene>
    <name evidence="3" type="ORF">F8144_38810</name>
</gene>